<feature type="domain" description="UFSP1/2/DUB catalytic" evidence="2">
    <location>
        <begin position="11"/>
        <end position="177"/>
    </location>
</feature>
<evidence type="ECO:0000259" key="2">
    <source>
        <dbReference type="Pfam" id="PF07910"/>
    </source>
</evidence>
<name>A0A179ICZ7_CORDF</name>
<dbReference type="InterPro" id="IPR012462">
    <property type="entry name" value="UFSP1/2_DUB_cat"/>
</dbReference>
<evidence type="ECO:0000313" key="3">
    <source>
        <dbReference type="EMBL" id="OAR00538.1"/>
    </source>
</evidence>
<dbReference type="AlphaFoldDB" id="A0A179ICZ7"/>
<dbReference type="Gene3D" id="3.90.70.130">
    <property type="match status" value="1"/>
</dbReference>
<accession>A0A179ICZ7</accession>
<protein>
    <recommendedName>
        <fullName evidence="2">UFSP1/2/DUB catalytic domain-containing protein</fullName>
    </recommendedName>
</protein>
<dbReference type="GO" id="GO:0016787">
    <property type="term" value="F:hydrolase activity"/>
    <property type="evidence" value="ECO:0007669"/>
    <property type="project" value="UniProtKB-KW"/>
</dbReference>
<dbReference type="OrthoDB" id="288987at2759"/>
<evidence type="ECO:0000256" key="1">
    <source>
        <dbReference type="ARBA" id="ARBA00022801"/>
    </source>
</evidence>
<feature type="non-terminal residue" evidence="3">
    <location>
        <position position="177"/>
    </location>
</feature>
<dbReference type="Pfam" id="PF07910">
    <property type="entry name" value="Peptidase_C78"/>
    <property type="match status" value="1"/>
</dbReference>
<sequence length="177" mass="20230">MATEHGPRAFPDGVPNILQLQDQIEDAWDNGCNSRGRAETGGIIGTRKFIGTQEVLTRCSARRFQDSNECSAIDQVLDNIISYFQRAPSGMEDGTIKIRSTMLPPIYLQRPGHSFTIVGLERTVHNEWHLLVFNPGNRYRDTARHFRSVSPRQKQNALEPYRLRPASLRKYSEFELL</sequence>
<dbReference type="OMA" id="IAFWIEN"/>
<dbReference type="Proteomes" id="UP000243081">
    <property type="component" value="Unassembled WGS sequence"/>
</dbReference>
<reference evidence="3 4" key="1">
    <citation type="submission" date="2016-03" db="EMBL/GenBank/DDBJ databases">
        <title>Fine-scale spatial genetic structure of a fungal parasite of coffee scale insects.</title>
        <authorList>
            <person name="Jackson D."/>
            <person name="Zemenick K.A."/>
            <person name="Malloure B."/>
            <person name="Quandt C.A."/>
            <person name="James T.Y."/>
        </authorList>
    </citation>
    <scope>NUCLEOTIDE SEQUENCE [LARGE SCALE GENOMIC DNA]</scope>
    <source>
        <strain evidence="3 4">UM487</strain>
    </source>
</reference>
<evidence type="ECO:0000313" key="4">
    <source>
        <dbReference type="Proteomes" id="UP000243081"/>
    </source>
</evidence>
<gene>
    <name evidence="3" type="ORF">LLEC1_00503</name>
</gene>
<comment type="caution">
    <text evidence="3">The sequence shown here is derived from an EMBL/GenBank/DDBJ whole genome shotgun (WGS) entry which is preliminary data.</text>
</comment>
<organism evidence="3 4">
    <name type="scientific">Cordyceps confragosa</name>
    <name type="common">Lecanicillium lecanii</name>
    <dbReference type="NCBI Taxonomy" id="2714763"/>
    <lineage>
        <taxon>Eukaryota</taxon>
        <taxon>Fungi</taxon>
        <taxon>Dikarya</taxon>
        <taxon>Ascomycota</taxon>
        <taxon>Pezizomycotina</taxon>
        <taxon>Sordariomycetes</taxon>
        <taxon>Hypocreomycetidae</taxon>
        <taxon>Hypocreales</taxon>
        <taxon>Cordycipitaceae</taxon>
        <taxon>Akanthomyces</taxon>
    </lineage>
</organism>
<keyword evidence="1" id="KW-0378">Hydrolase</keyword>
<keyword evidence="4" id="KW-1185">Reference proteome</keyword>
<proteinExistence type="predicted"/>
<dbReference type="EMBL" id="LUKN01001650">
    <property type="protein sequence ID" value="OAR00538.1"/>
    <property type="molecule type" value="Genomic_DNA"/>
</dbReference>